<evidence type="ECO:0000256" key="3">
    <source>
        <dbReference type="ARBA" id="ARBA00022525"/>
    </source>
</evidence>
<feature type="chain" id="PRO_5045438147" description="Chaplin domain-containing protein" evidence="7">
    <location>
        <begin position="26"/>
        <end position="91"/>
    </location>
</feature>
<evidence type="ECO:0000256" key="7">
    <source>
        <dbReference type="SAM" id="SignalP"/>
    </source>
</evidence>
<dbReference type="EMBL" id="BAABJR010000024">
    <property type="protein sequence ID" value="GAA5216152.1"/>
    <property type="molecule type" value="Genomic_DNA"/>
</dbReference>
<dbReference type="InterPro" id="IPR005528">
    <property type="entry name" value="ChpA-H"/>
</dbReference>
<evidence type="ECO:0000313" key="9">
    <source>
        <dbReference type="EMBL" id="GAA5216152.1"/>
    </source>
</evidence>
<evidence type="ECO:0000313" key="10">
    <source>
        <dbReference type="Proteomes" id="UP001499878"/>
    </source>
</evidence>
<keyword evidence="2" id="KW-0134">Cell wall</keyword>
<sequence length="91" mass="8868">MTRKVATVFMITAAAALGFATPASAGGVGDFLSPAFGISCVNHHGSHAEGAAGPGTGAADGNLAGLPIGIPMNHCGGADSPIEDDDEDVDF</sequence>
<keyword evidence="6" id="KW-0034">Amyloid</keyword>
<keyword evidence="5" id="KW-0130">Cell adhesion</keyword>
<proteinExistence type="predicted"/>
<evidence type="ECO:0000256" key="1">
    <source>
        <dbReference type="ARBA" id="ARBA00004191"/>
    </source>
</evidence>
<evidence type="ECO:0000256" key="4">
    <source>
        <dbReference type="ARBA" id="ARBA00022729"/>
    </source>
</evidence>
<reference evidence="10" key="1">
    <citation type="journal article" date="2019" name="Int. J. Syst. Evol. Microbiol.">
        <title>The Global Catalogue of Microorganisms (GCM) 10K type strain sequencing project: providing services to taxonomists for standard genome sequencing and annotation.</title>
        <authorList>
            <consortium name="The Broad Institute Genomics Platform"/>
            <consortium name="The Broad Institute Genome Sequencing Center for Infectious Disease"/>
            <person name="Wu L."/>
            <person name="Ma J."/>
        </authorList>
    </citation>
    <scope>NUCLEOTIDE SEQUENCE [LARGE SCALE GENOMIC DNA]</scope>
    <source>
        <strain evidence="10">JCM 18306</strain>
    </source>
</reference>
<organism evidence="9 10">
    <name type="scientific">Streptomyces thinghirensis</name>
    <dbReference type="NCBI Taxonomy" id="551547"/>
    <lineage>
        <taxon>Bacteria</taxon>
        <taxon>Bacillati</taxon>
        <taxon>Actinomycetota</taxon>
        <taxon>Actinomycetes</taxon>
        <taxon>Kitasatosporales</taxon>
        <taxon>Streptomycetaceae</taxon>
        <taxon>Streptomyces</taxon>
    </lineage>
</organism>
<evidence type="ECO:0000256" key="2">
    <source>
        <dbReference type="ARBA" id="ARBA00022512"/>
    </source>
</evidence>
<gene>
    <name evidence="9" type="ORF">GCM10023323_68060</name>
</gene>
<protein>
    <recommendedName>
        <fullName evidence="8">Chaplin domain-containing protein</fullName>
    </recommendedName>
</protein>
<keyword evidence="3" id="KW-0964">Secreted</keyword>
<evidence type="ECO:0000256" key="6">
    <source>
        <dbReference type="ARBA" id="ARBA00023087"/>
    </source>
</evidence>
<feature type="domain" description="Chaplin" evidence="8">
    <location>
        <begin position="42"/>
        <end position="76"/>
    </location>
</feature>
<name>A0ABP9TF48_9ACTN</name>
<evidence type="ECO:0000259" key="8">
    <source>
        <dbReference type="Pfam" id="PF03777"/>
    </source>
</evidence>
<evidence type="ECO:0000256" key="5">
    <source>
        <dbReference type="ARBA" id="ARBA00022889"/>
    </source>
</evidence>
<feature type="signal peptide" evidence="7">
    <location>
        <begin position="1"/>
        <end position="25"/>
    </location>
</feature>
<comment type="caution">
    <text evidence="9">The sequence shown here is derived from an EMBL/GenBank/DDBJ whole genome shotgun (WGS) entry which is preliminary data.</text>
</comment>
<dbReference type="Proteomes" id="UP001499878">
    <property type="component" value="Unassembled WGS sequence"/>
</dbReference>
<keyword evidence="4 7" id="KW-0732">Signal</keyword>
<accession>A0ABP9TF48</accession>
<keyword evidence="10" id="KW-1185">Reference proteome</keyword>
<comment type="subcellular location">
    <subcellularLocation>
        <location evidence="1">Secreted</location>
        <location evidence="1">Cell wall</location>
    </subcellularLocation>
</comment>
<dbReference type="Pfam" id="PF03777">
    <property type="entry name" value="ChpA-C"/>
    <property type="match status" value="1"/>
</dbReference>